<dbReference type="InterPro" id="IPR015655">
    <property type="entry name" value="PP2C"/>
</dbReference>
<feature type="compositionally biased region" description="Acidic residues" evidence="6">
    <location>
        <begin position="101"/>
        <end position="110"/>
    </location>
</feature>
<gene>
    <name evidence="8" type="ORF">NSK_004836</name>
</gene>
<evidence type="ECO:0000256" key="5">
    <source>
        <dbReference type="RuleBase" id="RU003465"/>
    </source>
</evidence>
<evidence type="ECO:0000259" key="7">
    <source>
        <dbReference type="PROSITE" id="PS51746"/>
    </source>
</evidence>
<feature type="region of interest" description="Disordered" evidence="6">
    <location>
        <begin position="1"/>
        <end position="132"/>
    </location>
</feature>
<comment type="similarity">
    <text evidence="5">Belongs to the PP2C family.</text>
</comment>
<evidence type="ECO:0000313" key="8">
    <source>
        <dbReference type="EMBL" id="TFJ83732.1"/>
    </source>
</evidence>
<name>A0A4D9CWT4_9STRA</name>
<sequence>MSAETEAIHGSSLEEMDFQYKTAPLAAEEFDDESGEEVRAGHQLSCPLPGLRQSIAQERHSVEEEAKTPFPPSHSQSRSRASVSTDKSLGGSEEARGVLAEAEENGGEEEAAFRRQYAEASVRNKDSTPDKDVCEEEKAIGSAHGSDRSVAQKGFKGFFGSQSVAEGEEDDLPAVAAPPASETFRRRRLTFAMQGNIPPHTPLSQVQQRVFRSLEIGDVPKVPLPFREGQVGTFSCHGIEPSYLDTRPFVAKINQDRGICVYPFAGHERMALFAVFDGHGEQGDKVSEFCMYEIPRALEAHSSLKGGDGNVIYALKESFLTVDSRLNLEVGIDAFFSGTTAVACLVKGKRLWVANAGDSRCTLATADPAGTKRLLARDLSTDQNPDSPGEMARIIKNGGYVSPSPEPGLSARVWLDPEYTQVGLAMARSIGDRAVKGVGVVAEPEVVEYSLSEDGSDKFLLLASDGVWEFISSQEAVDIVNAHLEKGVSAACQVLIEQAAGRWRDVEGDYRDDITALLIMLPLFK</sequence>
<dbReference type="InterPro" id="IPR001932">
    <property type="entry name" value="PPM-type_phosphatase-like_dom"/>
</dbReference>
<dbReference type="InterPro" id="IPR000222">
    <property type="entry name" value="PP2C_BS"/>
</dbReference>
<keyword evidence="2" id="KW-0479">Metal-binding</keyword>
<dbReference type="AlphaFoldDB" id="A0A4D9CWT4"/>
<dbReference type="SMART" id="SM00331">
    <property type="entry name" value="PP2C_SIG"/>
    <property type="match status" value="1"/>
</dbReference>
<dbReference type="GO" id="GO:0016020">
    <property type="term" value="C:membrane"/>
    <property type="evidence" value="ECO:0007669"/>
    <property type="project" value="UniProtKB-SubCell"/>
</dbReference>
<feature type="domain" description="PPM-type phosphatase" evidence="7">
    <location>
        <begin position="240"/>
        <end position="521"/>
    </location>
</feature>
<reference evidence="8 9" key="1">
    <citation type="submission" date="2019-01" db="EMBL/GenBank/DDBJ databases">
        <title>Nuclear Genome Assembly of the Microalgal Biofuel strain Nannochloropsis salina CCMP1776.</title>
        <authorList>
            <person name="Hovde B."/>
        </authorList>
    </citation>
    <scope>NUCLEOTIDE SEQUENCE [LARGE SCALE GENOMIC DNA]</scope>
    <source>
        <strain evidence="8 9">CCMP1776</strain>
    </source>
</reference>
<keyword evidence="9" id="KW-1185">Reference proteome</keyword>
<organism evidence="8 9">
    <name type="scientific">Nannochloropsis salina CCMP1776</name>
    <dbReference type="NCBI Taxonomy" id="1027361"/>
    <lineage>
        <taxon>Eukaryota</taxon>
        <taxon>Sar</taxon>
        <taxon>Stramenopiles</taxon>
        <taxon>Ochrophyta</taxon>
        <taxon>Eustigmatophyceae</taxon>
        <taxon>Eustigmatales</taxon>
        <taxon>Monodopsidaceae</taxon>
        <taxon>Microchloropsis</taxon>
        <taxon>Microchloropsis salina</taxon>
    </lineage>
</organism>
<dbReference type="Gene3D" id="3.60.40.10">
    <property type="entry name" value="PPM-type phosphatase domain"/>
    <property type="match status" value="1"/>
</dbReference>
<keyword evidence="3 5" id="KW-0378">Hydrolase</keyword>
<keyword evidence="4 5" id="KW-0904">Protein phosphatase</keyword>
<protein>
    <recommendedName>
        <fullName evidence="7">PPM-type phosphatase domain-containing protein</fullName>
    </recommendedName>
</protein>
<evidence type="ECO:0000256" key="2">
    <source>
        <dbReference type="ARBA" id="ARBA00022723"/>
    </source>
</evidence>
<dbReference type="PROSITE" id="PS51746">
    <property type="entry name" value="PPM_2"/>
    <property type="match status" value="1"/>
</dbReference>
<evidence type="ECO:0000256" key="1">
    <source>
        <dbReference type="ARBA" id="ARBA00004170"/>
    </source>
</evidence>
<proteinExistence type="inferred from homology"/>
<dbReference type="PROSITE" id="PS01032">
    <property type="entry name" value="PPM_1"/>
    <property type="match status" value="1"/>
</dbReference>
<dbReference type="CDD" id="cd00143">
    <property type="entry name" value="PP2Cc"/>
    <property type="match status" value="1"/>
</dbReference>
<dbReference type="SUPFAM" id="SSF81606">
    <property type="entry name" value="PP2C-like"/>
    <property type="match status" value="1"/>
</dbReference>
<evidence type="ECO:0000256" key="6">
    <source>
        <dbReference type="SAM" id="MobiDB-lite"/>
    </source>
</evidence>
<feature type="compositionally biased region" description="Low complexity" evidence="6">
    <location>
        <begin position="73"/>
        <end position="84"/>
    </location>
</feature>
<dbReference type="GO" id="GO:0004722">
    <property type="term" value="F:protein serine/threonine phosphatase activity"/>
    <property type="evidence" value="ECO:0007669"/>
    <property type="project" value="InterPro"/>
</dbReference>
<dbReference type="PANTHER" id="PTHR47992">
    <property type="entry name" value="PROTEIN PHOSPHATASE"/>
    <property type="match status" value="1"/>
</dbReference>
<accession>A0A4D9CWT4</accession>
<feature type="compositionally biased region" description="Basic and acidic residues" evidence="6">
    <location>
        <begin position="111"/>
        <end position="132"/>
    </location>
</feature>
<dbReference type="Pfam" id="PF00481">
    <property type="entry name" value="PP2C"/>
    <property type="match status" value="1"/>
</dbReference>
<dbReference type="InterPro" id="IPR036457">
    <property type="entry name" value="PPM-type-like_dom_sf"/>
</dbReference>
<dbReference type="OrthoDB" id="10264738at2759"/>
<feature type="compositionally biased region" description="Basic and acidic residues" evidence="6">
    <location>
        <begin position="57"/>
        <end position="67"/>
    </location>
</feature>
<evidence type="ECO:0000313" key="9">
    <source>
        <dbReference type="Proteomes" id="UP000355283"/>
    </source>
</evidence>
<evidence type="ECO:0000256" key="3">
    <source>
        <dbReference type="ARBA" id="ARBA00022801"/>
    </source>
</evidence>
<dbReference type="Proteomes" id="UP000355283">
    <property type="component" value="Unassembled WGS sequence"/>
</dbReference>
<dbReference type="EMBL" id="SDOX01000021">
    <property type="protein sequence ID" value="TFJ83732.1"/>
    <property type="molecule type" value="Genomic_DNA"/>
</dbReference>
<dbReference type="SMART" id="SM00332">
    <property type="entry name" value="PP2Cc"/>
    <property type="match status" value="1"/>
</dbReference>
<comment type="caution">
    <text evidence="8">The sequence shown here is derived from an EMBL/GenBank/DDBJ whole genome shotgun (WGS) entry which is preliminary data.</text>
</comment>
<dbReference type="GO" id="GO:0046872">
    <property type="term" value="F:metal ion binding"/>
    <property type="evidence" value="ECO:0007669"/>
    <property type="project" value="UniProtKB-KW"/>
</dbReference>
<evidence type="ECO:0000256" key="4">
    <source>
        <dbReference type="ARBA" id="ARBA00022912"/>
    </source>
</evidence>
<comment type="subcellular location">
    <subcellularLocation>
        <location evidence="1">Membrane</location>
        <topology evidence="1">Peripheral membrane protein</topology>
    </subcellularLocation>
</comment>